<evidence type="ECO:0000313" key="2">
    <source>
        <dbReference type="Proteomes" id="UP000886998"/>
    </source>
</evidence>
<comment type="caution">
    <text evidence="1">The sequence shown here is derived from an EMBL/GenBank/DDBJ whole genome shotgun (WGS) entry which is preliminary data.</text>
</comment>
<sequence length="128" mass="14421">MPRKLRESRAVLGTGKFWRSTIRSGSGRVPSEETLYPRNVTLVLPKQLWKHSPGDRDRKDVEIGCEDVARARRYLQRKQTPTLRLLGYEWSGVTSNTMASNSALAIFIRSGARRLGRQKTGGPGVVRI</sequence>
<evidence type="ECO:0000313" key="1">
    <source>
        <dbReference type="EMBL" id="GFY69275.1"/>
    </source>
</evidence>
<proteinExistence type="predicted"/>
<name>A0A8X7CKR8_9ARAC</name>
<organism evidence="1 2">
    <name type="scientific">Trichonephila inaurata madagascariensis</name>
    <dbReference type="NCBI Taxonomy" id="2747483"/>
    <lineage>
        <taxon>Eukaryota</taxon>
        <taxon>Metazoa</taxon>
        <taxon>Ecdysozoa</taxon>
        <taxon>Arthropoda</taxon>
        <taxon>Chelicerata</taxon>
        <taxon>Arachnida</taxon>
        <taxon>Araneae</taxon>
        <taxon>Araneomorphae</taxon>
        <taxon>Entelegynae</taxon>
        <taxon>Araneoidea</taxon>
        <taxon>Nephilidae</taxon>
        <taxon>Trichonephila</taxon>
        <taxon>Trichonephila inaurata</taxon>
    </lineage>
</organism>
<accession>A0A8X7CKR8</accession>
<dbReference type="AlphaFoldDB" id="A0A8X7CKR8"/>
<dbReference type="Proteomes" id="UP000886998">
    <property type="component" value="Unassembled WGS sequence"/>
</dbReference>
<reference evidence="1" key="1">
    <citation type="submission" date="2020-08" db="EMBL/GenBank/DDBJ databases">
        <title>Multicomponent nature underlies the extraordinary mechanical properties of spider dragline silk.</title>
        <authorList>
            <person name="Kono N."/>
            <person name="Nakamura H."/>
            <person name="Mori M."/>
            <person name="Yoshida Y."/>
            <person name="Ohtoshi R."/>
            <person name="Malay A.D."/>
            <person name="Moran D.A.P."/>
            <person name="Tomita M."/>
            <person name="Numata K."/>
            <person name="Arakawa K."/>
        </authorList>
    </citation>
    <scope>NUCLEOTIDE SEQUENCE</scope>
</reference>
<keyword evidence="2" id="KW-1185">Reference proteome</keyword>
<dbReference type="EMBL" id="BMAV01017523">
    <property type="protein sequence ID" value="GFY69275.1"/>
    <property type="molecule type" value="Genomic_DNA"/>
</dbReference>
<protein>
    <submittedName>
        <fullName evidence="1">Uncharacterized protein</fullName>
    </submittedName>
</protein>
<gene>
    <name evidence="1" type="ORF">TNIN_377741</name>
</gene>